<organism evidence="9 10">
    <name type="scientific">Coptotermes formosanus</name>
    <name type="common">Formosan subterranean termite</name>
    <dbReference type="NCBI Taxonomy" id="36987"/>
    <lineage>
        <taxon>Eukaryota</taxon>
        <taxon>Metazoa</taxon>
        <taxon>Ecdysozoa</taxon>
        <taxon>Arthropoda</taxon>
        <taxon>Hexapoda</taxon>
        <taxon>Insecta</taxon>
        <taxon>Pterygota</taxon>
        <taxon>Neoptera</taxon>
        <taxon>Polyneoptera</taxon>
        <taxon>Dictyoptera</taxon>
        <taxon>Blattodea</taxon>
        <taxon>Blattoidea</taxon>
        <taxon>Termitoidae</taxon>
        <taxon>Rhinotermitidae</taxon>
        <taxon>Coptotermes</taxon>
    </lineage>
</organism>
<evidence type="ECO:0000256" key="5">
    <source>
        <dbReference type="ARBA" id="ARBA00023136"/>
    </source>
</evidence>
<evidence type="ECO:0000256" key="2">
    <source>
        <dbReference type="ARBA" id="ARBA00022692"/>
    </source>
</evidence>
<evidence type="ECO:0000313" key="9">
    <source>
        <dbReference type="EMBL" id="GFG31861.1"/>
    </source>
</evidence>
<comment type="subcellular location">
    <subcellularLocation>
        <location evidence="1">Membrane</location>
        <topology evidence="1">Single-pass type I membrane protein</topology>
    </subcellularLocation>
</comment>
<dbReference type="InterPro" id="IPR039465">
    <property type="entry name" value="IL-17_rcpt-like"/>
</dbReference>
<keyword evidence="6" id="KW-0675">Receptor</keyword>
<evidence type="ECO:0000256" key="7">
    <source>
        <dbReference type="ARBA" id="ARBA00023180"/>
    </source>
</evidence>
<keyword evidence="3" id="KW-0732">Signal</keyword>
<keyword evidence="10" id="KW-1185">Reference proteome</keyword>
<protein>
    <recommendedName>
        <fullName evidence="8">SEFIR domain-containing protein</fullName>
    </recommendedName>
</protein>
<comment type="caution">
    <text evidence="9">The sequence shown here is derived from an EMBL/GenBank/DDBJ whole genome shotgun (WGS) entry which is preliminary data.</text>
</comment>
<keyword evidence="4" id="KW-1133">Transmembrane helix</keyword>
<dbReference type="AlphaFoldDB" id="A0A6L2PH17"/>
<accession>A0A6L2PH17</accession>
<dbReference type="PANTHER" id="PTHR15583">
    <property type="entry name" value="INTERLEUKIN-17 RECEPTOR"/>
    <property type="match status" value="1"/>
</dbReference>
<sequence>MDIVYGGWHVRSTLRQLLHTDEQDPPAQWQSIHQQWARSPGACQILLLYSRDCSEFCDVIQAFSQLLKSFGNMKVLDPMEQNQMEKVSENISGWLAQHLRNPDVKVVIVVSEGAKLRQRALLNNQIVRITYPHFLDPVYTQALQQMHEDPSLGSNYTRIFPVRFEDLTQSEESLSLIVPLKCYILQKHLGKLIVELRGFNTPTGPDLEDIRSICPEEVDDLESTIRVMKSYCAVNPHYISKHFSLAVPST</sequence>
<dbReference type="InterPro" id="IPR013568">
    <property type="entry name" value="SEFIR_dom"/>
</dbReference>
<name>A0A6L2PH17_COPFO</name>
<reference evidence="10" key="1">
    <citation type="submission" date="2020-01" db="EMBL/GenBank/DDBJ databases">
        <title>Draft genome sequence of the Termite Coptotermes fromosanus.</title>
        <authorList>
            <person name="Itakura S."/>
            <person name="Yosikawa Y."/>
            <person name="Umezawa K."/>
        </authorList>
    </citation>
    <scope>NUCLEOTIDE SEQUENCE [LARGE SCALE GENOMIC DNA]</scope>
</reference>
<evidence type="ECO:0000313" key="10">
    <source>
        <dbReference type="Proteomes" id="UP000502823"/>
    </source>
</evidence>
<dbReference type="Proteomes" id="UP000502823">
    <property type="component" value="Unassembled WGS sequence"/>
</dbReference>
<dbReference type="Gene3D" id="3.40.50.11530">
    <property type="match status" value="1"/>
</dbReference>
<dbReference type="PANTHER" id="PTHR15583:SF7">
    <property type="entry name" value="INTERLEUKIN CYTOKINE RECEPTOR-RELATED PROTEIN 2"/>
    <property type="match status" value="1"/>
</dbReference>
<dbReference type="PROSITE" id="PS51534">
    <property type="entry name" value="SEFIR"/>
    <property type="match status" value="1"/>
</dbReference>
<gene>
    <name evidence="9" type="ORF">Cfor_02667</name>
</gene>
<keyword evidence="2" id="KW-0812">Transmembrane</keyword>
<evidence type="ECO:0000256" key="3">
    <source>
        <dbReference type="ARBA" id="ARBA00022729"/>
    </source>
</evidence>
<dbReference type="InParanoid" id="A0A6L2PH17"/>
<keyword evidence="7" id="KW-0325">Glycoprotein</keyword>
<evidence type="ECO:0000256" key="4">
    <source>
        <dbReference type="ARBA" id="ARBA00022989"/>
    </source>
</evidence>
<evidence type="ECO:0000256" key="1">
    <source>
        <dbReference type="ARBA" id="ARBA00004479"/>
    </source>
</evidence>
<dbReference type="EMBL" id="BLKM01000334">
    <property type="protein sequence ID" value="GFG31861.1"/>
    <property type="molecule type" value="Genomic_DNA"/>
</dbReference>
<keyword evidence="5" id="KW-0472">Membrane</keyword>
<dbReference type="OrthoDB" id="8191259at2759"/>
<evidence type="ECO:0000259" key="8">
    <source>
        <dbReference type="PROSITE" id="PS51534"/>
    </source>
</evidence>
<dbReference type="GO" id="GO:0016020">
    <property type="term" value="C:membrane"/>
    <property type="evidence" value="ECO:0007669"/>
    <property type="project" value="UniProtKB-SubCell"/>
</dbReference>
<dbReference type="Pfam" id="PF08357">
    <property type="entry name" value="SEFIR"/>
    <property type="match status" value="1"/>
</dbReference>
<evidence type="ECO:0000256" key="6">
    <source>
        <dbReference type="ARBA" id="ARBA00023170"/>
    </source>
</evidence>
<dbReference type="GO" id="GO:0030368">
    <property type="term" value="F:interleukin-17 receptor activity"/>
    <property type="evidence" value="ECO:0007669"/>
    <property type="project" value="InterPro"/>
</dbReference>
<proteinExistence type="predicted"/>
<feature type="domain" description="SEFIR" evidence="8">
    <location>
        <begin position="42"/>
        <end position="194"/>
    </location>
</feature>